<sequence length="287" mass="32971">MMLGFHVFLCLCEEIYGFILMRPTVFLPVIGIYADGILSNVFHINPFIQIIAFFLLIHFNAGIILHISLFRLKVIIPMSYRHYSLVVKIGRWFLIFTYFFCVASTSIFFLLLEDQFEAKIQISKTVSPLPTMFWSEKYVVSTAKSDNFYRFLYACLCFVINNIAVCFSVVLTACCILYRTKSHISAKVVEAQKAYLKVLIIQMTVIILFLILPFSIFGFSMKYNMQSLPTLITSLVLVISHGSFSTLTLILGTKSYRQEVTRIFLKCKCFPCSNRYLLPNNVISSIT</sequence>
<feature type="transmembrane region" description="Helical" evidence="1">
    <location>
        <begin position="47"/>
        <end position="72"/>
    </location>
</feature>
<keyword evidence="1" id="KW-1133">Transmembrane helix</keyword>
<proteinExistence type="predicted"/>
<dbReference type="PANTHER" id="PTHR46891:SF9">
    <property type="entry name" value="SERPENTINE RECEPTOR, CLASS H-RELATED"/>
    <property type="match status" value="1"/>
</dbReference>
<evidence type="ECO:0008006" key="4">
    <source>
        <dbReference type="Google" id="ProtNLM"/>
    </source>
</evidence>
<dbReference type="Proteomes" id="UP001152747">
    <property type="component" value="Unassembled WGS sequence"/>
</dbReference>
<evidence type="ECO:0000313" key="2">
    <source>
        <dbReference type="EMBL" id="CAI5452754.1"/>
    </source>
</evidence>
<feature type="transmembrane region" description="Helical" evidence="1">
    <location>
        <begin position="231"/>
        <end position="252"/>
    </location>
</feature>
<dbReference type="Pfam" id="PF10318">
    <property type="entry name" value="7TM_GPCR_Srh"/>
    <property type="match status" value="1"/>
</dbReference>
<feature type="transmembrane region" description="Helical" evidence="1">
    <location>
        <begin position="198"/>
        <end position="219"/>
    </location>
</feature>
<dbReference type="EMBL" id="CANHGI010000005">
    <property type="protein sequence ID" value="CAI5452754.1"/>
    <property type="molecule type" value="Genomic_DNA"/>
</dbReference>
<reference evidence="2" key="1">
    <citation type="submission" date="2022-11" db="EMBL/GenBank/DDBJ databases">
        <authorList>
            <person name="Kikuchi T."/>
        </authorList>
    </citation>
    <scope>NUCLEOTIDE SEQUENCE</scope>
    <source>
        <strain evidence="2">PS1010</strain>
    </source>
</reference>
<dbReference type="AlphaFoldDB" id="A0A9P1N7L9"/>
<dbReference type="OrthoDB" id="5821194at2759"/>
<keyword evidence="1" id="KW-0812">Transmembrane</keyword>
<protein>
    <recommendedName>
        <fullName evidence="4">Serpentine Receptor, class H</fullName>
    </recommendedName>
</protein>
<name>A0A9P1N7L9_9PELO</name>
<comment type="caution">
    <text evidence="2">The sequence shown here is derived from an EMBL/GenBank/DDBJ whole genome shotgun (WGS) entry which is preliminary data.</text>
</comment>
<feature type="transmembrane region" description="Helical" evidence="1">
    <location>
        <begin position="151"/>
        <end position="178"/>
    </location>
</feature>
<dbReference type="PANTHER" id="PTHR46891">
    <property type="entry name" value="SERPENTINE RECEPTOR, CLASS H-RELATED"/>
    <property type="match status" value="1"/>
</dbReference>
<evidence type="ECO:0000313" key="3">
    <source>
        <dbReference type="Proteomes" id="UP001152747"/>
    </source>
</evidence>
<organism evidence="2 3">
    <name type="scientific">Caenorhabditis angaria</name>
    <dbReference type="NCBI Taxonomy" id="860376"/>
    <lineage>
        <taxon>Eukaryota</taxon>
        <taxon>Metazoa</taxon>
        <taxon>Ecdysozoa</taxon>
        <taxon>Nematoda</taxon>
        <taxon>Chromadorea</taxon>
        <taxon>Rhabditida</taxon>
        <taxon>Rhabditina</taxon>
        <taxon>Rhabditomorpha</taxon>
        <taxon>Rhabditoidea</taxon>
        <taxon>Rhabditidae</taxon>
        <taxon>Peloderinae</taxon>
        <taxon>Caenorhabditis</taxon>
    </lineage>
</organism>
<gene>
    <name evidence="2" type="ORF">CAMP_LOCUS15391</name>
</gene>
<keyword evidence="1" id="KW-0472">Membrane</keyword>
<feature type="transmembrane region" description="Helical" evidence="1">
    <location>
        <begin position="92"/>
        <end position="112"/>
    </location>
</feature>
<evidence type="ECO:0000256" key="1">
    <source>
        <dbReference type="SAM" id="Phobius"/>
    </source>
</evidence>
<dbReference type="SUPFAM" id="SSF81321">
    <property type="entry name" value="Family A G protein-coupled receptor-like"/>
    <property type="match status" value="1"/>
</dbReference>
<dbReference type="InterPro" id="IPR019422">
    <property type="entry name" value="7TM_GPCR_serpentine_rcpt_Srh"/>
</dbReference>
<accession>A0A9P1N7L9</accession>
<keyword evidence="3" id="KW-1185">Reference proteome</keyword>